<protein>
    <submittedName>
        <fullName evidence="3">Uncharacterized protein</fullName>
    </submittedName>
</protein>
<keyword evidence="2" id="KW-0812">Transmembrane</keyword>
<evidence type="ECO:0000313" key="4">
    <source>
        <dbReference type="Proteomes" id="UP000550401"/>
    </source>
</evidence>
<accession>A0A839F4J7</accession>
<feature type="transmembrane region" description="Helical" evidence="2">
    <location>
        <begin position="98"/>
        <end position="120"/>
    </location>
</feature>
<keyword evidence="2" id="KW-1133">Transmembrane helix</keyword>
<feature type="transmembrane region" description="Helical" evidence="2">
    <location>
        <begin position="179"/>
        <end position="206"/>
    </location>
</feature>
<dbReference type="Proteomes" id="UP000550401">
    <property type="component" value="Unassembled WGS sequence"/>
</dbReference>
<gene>
    <name evidence="3" type="ORF">FHW12_003742</name>
</gene>
<name>A0A839F4J7_9GAMM</name>
<comment type="caution">
    <text evidence="3">The sequence shown here is derived from an EMBL/GenBank/DDBJ whole genome shotgun (WGS) entry which is preliminary data.</text>
</comment>
<evidence type="ECO:0000313" key="3">
    <source>
        <dbReference type="EMBL" id="MBA8889496.1"/>
    </source>
</evidence>
<organism evidence="3 4">
    <name type="scientific">Dokdonella fugitiva</name>
    <dbReference type="NCBI Taxonomy" id="328517"/>
    <lineage>
        <taxon>Bacteria</taxon>
        <taxon>Pseudomonadati</taxon>
        <taxon>Pseudomonadota</taxon>
        <taxon>Gammaproteobacteria</taxon>
        <taxon>Lysobacterales</taxon>
        <taxon>Rhodanobacteraceae</taxon>
        <taxon>Dokdonella</taxon>
    </lineage>
</organism>
<dbReference type="RefSeq" id="WP_182532542.1">
    <property type="nucleotide sequence ID" value="NZ_JACGXL010000007.1"/>
</dbReference>
<keyword evidence="2" id="KW-0472">Membrane</keyword>
<dbReference type="EMBL" id="JACGXL010000007">
    <property type="protein sequence ID" value="MBA8889496.1"/>
    <property type="molecule type" value="Genomic_DNA"/>
</dbReference>
<feature type="compositionally biased region" description="Basic and acidic residues" evidence="1">
    <location>
        <begin position="242"/>
        <end position="265"/>
    </location>
</feature>
<proteinExistence type="predicted"/>
<dbReference type="InterPro" id="IPR045466">
    <property type="entry name" value="DUF6498"/>
</dbReference>
<feature type="transmembrane region" description="Helical" evidence="2">
    <location>
        <begin position="16"/>
        <end position="34"/>
    </location>
</feature>
<feature type="region of interest" description="Disordered" evidence="1">
    <location>
        <begin position="242"/>
        <end position="272"/>
    </location>
</feature>
<keyword evidence="4" id="KW-1185">Reference proteome</keyword>
<sequence>MDQPAGGGHAAVGERLYSAFVVLVTNAIPIYGVIRLHWSVANVLVLFWIENLLVAVFTCLRIAVHRALTRKRGHWRSGQLGAASSDAVGRGATLLGDYATIAFVFTFAHGVFVLAITFILGHNLPNEPNWHFSFDALRQGALLLAGVLGAAFLADLPGMRGRPFAWIRLVVQQRMGRVLVLHLAIIFGMMAMGATNSALGLLFVLIGLKTLWELATTRAPAPMPDQPPAWALRLGERFGKDKGGAEGFAREWKRDAEASRRRAAEDEQTMPV</sequence>
<dbReference type="Pfam" id="PF20108">
    <property type="entry name" value="DUF6498"/>
    <property type="match status" value="1"/>
</dbReference>
<dbReference type="AlphaFoldDB" id="A0A839F4J7"/>
<reference evidence="3 4" key="1">
    <citation type="submission" date="2020-07" db="EMBL/GenBank/DDBJ databases">
        <title>Genomic Encyclopedia of Type Strains, Phase IV (KMG-V): Genome sequencing to study the core and pangenomes of soil and plant-associated prokaryotes.</title>
        <authorList>
            <person name="Whitman W."/>
        </authorList>
    </citation>
    <scope>NUCLEOTIDE SEQUENCE [LARGE SCALE GENOMIC DNA]</scope>
    <source>
        <strain evidence="3 4">RH2WT43</strain>
    </source>
</reference>
<feature type="transmembrane region" description="Helical" evidence="2">
    <location>
        <begin position="40"/>
        <end position="64"/>
    </location>
</feature>
<feature type="transmembrane region" description="Helical" evidence="2">
    <location>
        <begin position="140"/>
        <end position="158"/>
    </location>
</feature>
<evidence type="ECO:0000256" key="1">
    <source>
        <dbReference type="SAM" id="MobiDB-lite"/>
    </source>
</evidence>
<evidence type="ECO:0000256" key="2">
    <source>
        <dbReference type="SAM" id="Phobius"/>
    </source>
</evidence>